<comment type="caution">
    <text evidence="6">Lacks conserved residue(s) required for the propagation of feature annotation.</text>
</comment>
<dbReference type="SMART" id="SM00032">
    <property type="entry name" value="CCP"/>
    <property type="match status" value="3"/>
</dbReference>
<dbReference type="PROSITE" id="PS50923">
    <property type="entry name" value="SUSHI"/>
    <property type="match status" value="3"/>
</dbReference>
<dbReference type="InterPro" id="IPR000436">
    <property type="entry name" value="Sushi_SCR_CCP_dom"/>
</dbReference>
<dbReference type="Pfam" id="PF00084">
    <property type="entry name" value="Sushi"/>
    <property type="match status" value="3"/>
</dbReference>
<evidence type="ECO:0000256" key="4">
    <source>
        <dbReference type="ARBA" id="ARBA00023157"/>
    </source>
</evidence>
<proteinExistence type="predicted"/>
<dbReference type="RefSeq" id="XP_008593189.1">
    <property type="nucleotide sequence ID" value="XM_008594967.1"/>
</dbReference>
<sequence length="222" mass="24578">MAYIDMFADDQGREITCPPPPAIYNGKHTGSSSEDVPYGTTVTYTCNPGPERGVEFSLIGKSTIRCISDDRERGTWSGPAPLCKLSLPPIQCSQAHVANGYKISGKEAPYFYNDSVTFKCNDGFTLKGSSQIYCKANNTWDPEIPVCEADLQIALKYVSITALCVKPDIVHGKLSVDKREYVESERITIHCDSGYGVLGPQSIRCSENRTWYPEVPKCEWTI</sequence>
<dbReference type="InterPro" id="IPR035976">
    <property type="entry name" value="Sushi/SCR/CCP_sf"/>
</dbReference>
<dbReference type="CDD" id="cd00033">
    <property type="entry name" value="CCP"/>
    <property type="match status" value="3"/>
</dbReference>
<protein>
    <submittedName>
        <fullName evidence="9">Complement receptor type 2-like</fullName>
    </submittedName>
</protein>
<evidence type="ECO:0000259" key="7">
    <source>
        <dbReference type="PROSITE" id="PS50923"/>
    </source>
</evidence>
<feature type="domain" description="Sushi" evidence="7">
    <location>
        <begin position="15"/>
        <end position="85"/>
    </location>
</feature>
<dbReference type="Gene3D" id="2.10.70.10">
    <property type="entry name" value="Complement Module, domain 1"/>
    <property type="match status" value="3"/>
</dbReference>
<gene>
    <name evidence="9" type="primary">LOC103610904</name>
</gene>
<name>A0ABM0SJZ8_GALVR</name>
<evidence type="ECO:0000313" key="8">
    <source>
        <dbReference type="Proteomes" id="UP000694923"/>
    </source>
</evidence>
<evidence type="ECO:0000256" key="3">
    <source>
        <dbReference type="ARBA" id="ARBA00022737"/>
    </source>
</evidence>
<keyword evidence="2" id="KW-0732">Signal</keyword>
<dbReference type="PANTHER" id="PTHR46393:SF7">
    <property type="entry name" value="COMPLEMENT C2"/>
    <property type="match status" value="1"/>
</dbReference>
<dbReference type="Proteomes" id="UP000694923">
    <property type="component" value="Unplaced"/>
</dbReference>
<feature type="domain" description="Sushi" evidence="7">
    <location>
        <begin position="90"/>
        <end position="149"/>
    </location>
</feature>
<keyword evidence="5" id="KW-0325">Glycoprotein</keyword>
<reference evidence="9" key="1">
    <citation type="submission" date="2025-08" db="UniProtKB">
        <authorList>
            <consortium name="RefSeq"/>
        </authorList>
    </citation>
    <scope>IDENTIFICATION</scope>
</reference>
<dbReference type="PANTHER" id="PTHR46393">
    <property type="entry name" value="SUSHI DOMAIN-CONTAINING PROTEIN"/>
    <property type="match status" value="1"/>
</dbReference>
<feature type="domain" description="Sushi" evidence="7">
    <location>
        <begin position="162"/>
        <end position="220"/>
    </location>
</feature>
<accession>A0ABM0SJZ8</accession>
<dbReference type="SUPFAM" id="SSF57535">
    <property type="entry name" value="Complement control module/SCR domain"/>
    <property type="match status" value="3"/>
</dbReference>
<keyword evidence="4 6" id="KW-1015">Disulfide bond</keyword>
<evidence type="ECO:0000256" key="2">
    <source>
        <dbReference type="ARBA" id="ARBA00022729"/>
    </source>
</evidence>
<keyword evidence="3" id="KW-0677">Repeat</keyword>
<feature type="disulfide bond" evidence="6">
    <location>
        <begin position="120"/>
        <end position="147"/>
    </location>
</feature>
<organism evidence="8 9">
    <name type="scientific">Galeopterus variegatus</name>
    <name type="common">Malayan flying lemur</name>
    <name type="synonym">Cynocephalus variegatus</name>
    <dbReference type="NCBI Taxonomy" id="482537"/>
    <lineage>
        <taxon>Eukaryota</taxon>
        <taxon>Metazoa</taxon>
        <taxon>Chordata</taxon>
        <taxon>Craniata</taxon>
        <taxon>Vertebrata</taxon>
        <taxon>Euteleostomi</taxon>
        <taxon>Mammalia</taxon>
        <taxon>Eutheria</taxon>
        <taxon>Euarchontoglires</taxon>
        <taxon>Dermoptera</taxon>
        <taxon>Cynocephalidae</taxon>
        <taxon>Galeopterus</taxon>
    </lineage>
</organism>
<evidence type="ECO:0000256" key="5">
    <source>
        <dbReference type="ARBA" id="ARBA00023180"/>
    </source>
</evidence>
<dbReference type="GeneID" id="103610904"/>
<keyword evidence="1 6" id="KW-0768">Sushi</keyword>
<feature type="disulfide bond" evidence="6">
    <location>
        <begin position="191"/>
        <end position="218"/>
    </location>
</feature>
<evidence type="ECO:0000256" key="6">
    <source>
        <dbReference type="PROSITE-ProRule" id="PRU00302"/>
    </source>
</evidence>
<evidence type="ECO:0000313" key="9">
    <source>
        <dbReference type="RefSeq" id="XP_008593189.1"/>
    </source>
</evidence>
<keyword evidence="8" id="KW-1185">Reference proteome</keyword>
<evidence type="ECO:0000256" key="1">
    <source>
        <dbReference type="ARBA" id="ARBA00022659"/>
    </source>
</evidence>